<dbReference type="AlphaFoldDB" id="A0A8H6G221"/>
<dbReference type="PANTHER" id="PTHR24305:SF166">
    <property type="entry name" value="CYTOCHROME P450 12A4, MITOCHONDRIAL-RELATED"/>
    <property type="match status" value="1"/>
</dbReference>
<dbReference type="OrthoDB" id="3934656at2759"/>
<dbReference type="GO" id="GO:0016705">
    <property type="term" value="F:oxidoreductase activity, acting on paired donors, with incorporation or reduction of molecular oxygen"/>
    <property type="evidence" value="ECO:0007669"/>
    <property type="project" value="InterPro"/>
</dbReference>
<name>A0A8H6G221_9LECA</name>
<evidence type="ECO:0000256" key="6">
    <source>
        <dbReference type="SAM" id="Phobius"/>
    </source>
</evidence>
<evidence type="ECO:0000256" key="5">
    <source>
        <dbReference type="PIRSR" id="PIRSR602403-1"/>
    </source>
</evidence>
<dbReference type="GeneID" id="59284533"/>
<dbReference type="InterPro" id="IPR002403">
    <property type="entry name" value="Cyt_P450_E_grp-IV"/>
</dbReference>
<dbReference type="RefSeq" id="XP_037168286.1">
    <property type="nucleotide sequence ID" value="XM_037304793.1"/>
</dbReference>
<dbReference type="Pfam" id="PF00067">
    <property type="entry name" value="p450"/>
    <property type="match status" value="1"/>
</dbReference>
<dbReference type="InterPro" id="IPR050121">
    <property type="entry name" value="Cytochrome_P450_monoxygenase"/>
</dbReference>
<dbReference type="InterPro" id="IPR001128">
    <property type="entry name" value="Cyt_P450"/>
</dbReference>
<keyword evidence="5" id="KW-0349">Heme</keyword>
<dbReference type="EMBL" id="JACCJC010000007">
    <property type="protein sequence ID" value="KAF6238990.1"/>
    <property type="molecule type" value="Genomic_DNA"/>
</dbReference>
<dbReference type="GO" id="GO:0020037">
    <property type="term" value="F:heme binding"/>
    <property type="evidence" value="ECO:0007669"/>
    <property type="project" value="InterPro"/>
</dbReference>
<gene>
    <name evidence="7" type="ORF">HO173_002862</name>
</gene>
<keyword evidence="3 5" id="KW-0479">Metal-binding</keyword>
<accession>A0A8H6G221</accession>
<keyword evidence="4 5" id="KW-0408">Iron</keyword>
<evidence type="ECO:0000256" key="1">
    <source>
        <dbReference type="ARBA" id="ARBA00001971"/>
    </source>
</evidence>
<comment type="cofactor">
    <cofactor evidence="1 5">
        <name>heme</name>
        <dbReference type="ChEBI" id="CHEBI:30413"/>
    </cofactor>
</comment>
<dbReference type="SUPFAM" id="SSF48264">
    <property type="entry name" value="Cytochrome P450"/>
    <property type="match status" value="1"/>
</dbReference>
<organism evidence="7 8">
    <name type="scientific">Letharia columbiana</name>
    <dbReference type="NCBI Taxonomy" id="112416"/>
    <lineage>
        <taxon>Eukaryota</taxon>
        <taxon>Fungi</taxon>
        <taxon>Dikarya</taxon>
        <taxon>Ascomycota</taxon>
        <taxon>Pezizomycotina</taxon>
        <taxon>Lecanoromycetes</taxon>
        <taxon>OSLEUM clade</taxon>
        <taxon>Lecanoromycetidae</taxon>
        <taxon>Lecanorales</taxon>
        <taxon>Lecanorineae</taxon>
        <taxon>Parmeliaceae</taxon>
        <taxon>Letharia</taxon>
    </lineage>
</organism>
<keyword evidence="6" id="KW-0472">Membrane</keyword>
<evidence type="ECO:0000256" key="2">
    <source>
        <dbReference type="ARBA" id="ARBA00010617"/>
    </source>
</evidence>
<comment type="similarity">
    <text evidence="2">Belongs to the cytochrome P450 family.</text>
</comment>
<dbReference type="PRINTS" id="PR00465">
    <property type="entry name" value="EP450IV"/>
</dbReference>
<dbReference type="InterPro" id="IPR036396">
    <property type="entry name" value="Cyt_P450_sf"/>
</dbReference>
<reference evidence="7 8" key="1">
    <citation type="journal article" date="2020" name="Genomics">
        <title>Complete, high-quality genomes from long-read metagenomic sequencing of two wolf lichen thalli reveals enigmatic genome architecture.</title>
        <authorList>
            <person name="McKenzie S.K."/>
            <person name="Walston R.F."/>
            <person name="Allen J.L."/>
        </authorList>
    </citation>
    <scope>NUCLEOTIDE SEQUENCE [LARGE SCALE GENOMIC DNA]</scope>
    <source>
        <strain evidence="7">WasteWater2</strain>
    </source>
</reference>
<dbReference type="GO" id="GO:0004497">
    <property type="term" value="F:monooxygenase activity"/>
    <property type="evidence" value="ECO:0007669"/>
    <property type="project" value="InterPro"/>
</dbReference>
<feature type="binding site" description="axial binding residue" evidence="5">
    <location>
        <position position="516"/>
    </location>
    <ligand>
        <name>heme</name>
        <dbReference type="ChEBI" id="CHEBI:30413"/>
    </ligand>
    <ligandPart>
        <name>Fe</name>
        <dbReference type="ChEBI" id="CHEBI:18248"/>
    </ligandPart>
</feature>
<keyword evidence="6" id="KW-1133">Transmembrane helix</keyword>
<proteinExistence type="inferred from homology"/>
<evidence type="ECO:0008006" key="9">
    <source>
        <dbReference type="Google" id="ProtNLM"/>
    </source>
</evidence>
<sequence length="573" mass="65707">MTALRATHIRLGHSVGDDLRRAWTRLRPSRPLDVALSTILILLFYRLHQEYNLPTLSTVMHFTTNFITDAWRLPGVILPGFLFITFLALAAFLVYKAVYNRYFHPLSRYPGPFWGSVTDLYKFYAINSIPTEGLKLHQEHGPLIRLAPNLLSFCDPRLLPDIYHARADKTPFYSSWLFGNAVGMFQTLDNREHARKSKIVAPCCSMKTLKKFEKTIDERIAELCDRIKQRSTAHEAVDFSEYVRWWLADVYSHIAYGEPLGCVARGHDVNGLIDAIQSAYSMVGTVAVLPWLFIPLIKNALLKKLVVPYLKASKGIKKLTDNYENMMVKRSTEPHLKFRPCLFDSLLIPNPSRESLSPSEIAAEHILFTSAALDGLAAFISPFIDHVTQNPSIYRTLMAEITDFERRGALSGPVVSHAETTALPYFMACISECLRFESPAQTILPRYVSAGGLVYDGEVIPAGTEMAASPYIIHRSRAVFGEDADTFRPERWLEDQERSARMERYGMWWGYGTRQCTGKYLAQMQMQKLCLEILRRFEVKAKDPERRFVHKRWAVGMFWEQEMMFRGREMGKY</sequence>
<evidence type="ECO:0000313" key="7">
    <source>
        <dbReference type="EMBL" id="KAF6238990.1"/>
    </source>
</evidence>
<evidence type="ECO:0000313" key="8">
    <source>
        <dbReference type="Proteomes" id="UP000578531"/>
    </source>
</evidence>
<keyword evidence="8" id="KW-1185">Reference proteome</keyword>
<comment type="caution">
    <text evidence="7">The sequence shown here is derived from an EMBL/GenBank/DDBJ whole genome shotgun (WGS) entry which is preliminary data.</text>
</comment>
<dbReference type="PANTHER" id="PTHR24305">
    <property type="entry name" value="CYTOCHROME P450"/>
    <property type="match status" value="1"/>
</dbReference>
<feature type="transmembrane region" description="Helical" evidence="6">
    <location>
        <begin position="76"/>
        <end position="98"/>
    </location>
</feature>
<evidence type="ECO:0000256" key="4">
    <source>
        <dbReference type="ARBA" id="ARBA00023004"/>
    </source>
</evidence>
<dbReference type="GO" id="GO:0005506">
    <property type="term" value="F:iron ion binding"/>
    <property type="evidence" value="ECO:0007669"/>
    <property type="project" value="InterPro"/>
</dbReference>
<dbReference type="Gene3D" id="1.10.630.10">
    <property type="entry name" value="Cytochrome P450"/>
    <property type="match status" value="1"/>
</dbReference>
<dbReference type="Proteomes" id="UP000578531">
    <property type="component" value="Unassembled WGS sequence"/>
</dbReference>
<keyword evidence="6" id="KW-0812">Transmembrane</keyword>
<protein>
    <recommendedName>
        <fullName evidence="9">Cytochrome P450</fullName>
    </recommendedName>
</protein>
<evidence type="ECO:0000256" key="3">
    <source>
        <dbReference type="ARBA" id="ARBA00022723"/>
    </source>
</evidence>